<evidence type="ECO:0000259" key="3">
    <source>
        <dbReference type="PROSITE" id="PS50200"/>
    </source>
</evidence>
<proteinExistence type="predicted"/>
<feature type="compositionally biased region" description="Low complexity" evidence="1">
    <location>
        <begin position="377"/>
        <end position="389"/>
    </location>
</feature>
<feature type="region of interest" description="Disordered" evidence="1">
    <location>
        <begin position="146"/>
        <end position="181"/>
    </location>
</feature>
<dbReference type="EMBL" id="JAEPRC010000650">
    <property type="protein sequence ID" value="KAG2193428.1"/>
    <property type="molecule type" value="Genomic_DNA"/>
</dbReference>
<comment type="caution">
    <text evidence="4">The sequence shown here is derived from an EMBL/GenBank/DDBJ whole genome shotgun (WGS) entry which is preliminary data.</text>
</comment>
<evidence type="ECO:0000256" key="1">
    <source>
        <dbReference type="SAM" id="MobiDB-lite"/>
    </source>
</evidence>
<dbReference type="SMART" id="SM00314">
    <property type="entry name" value="RA"/>
    <property type="match status" value="1"/>
</dbReference>
<evidence type="ECO:0000313" key="5">
    <source>
        <dbReference type="Proteomes" id="UP000650833"/>
    </source>
</evidence>
<reference evidence="4" key="1">
    <citation type="submission" date="2020-12" db="EMBL/GenBank/DDBJ databases">
        <title>Metabolic potential, ecology and presence of endohyphal bacteria is reflected in genomic diversity of Mucoromycotina.</title>
        <authorList>
            <person name="Muszewska A."/>
            <person name="Okrasinska A."/>
            <person name="Steczkiewicz K."/>
            <person name="Drgas O."/>
            <person name="Orlowska M."/>
            <person name="Perlinska-Lenart U."/>
            <person name="Aleksandrzak-Piekarczyk T."/>
            <person name="Szatraj K."/>
            <person name="Zielenkiewicz U."/>
            <person name="Pilsyk S."/>
            <person name="Malc E."/>
            <person name="Mieczkowski P."/>
            <person name="Kruszewska J.S."/>
            <person name="Biernat P."/>
            <person name="Pawlowska J."/>
        </authorList>
    </citation>
    <scope>NUCLEOTIDE SEQUENCE</scope>
    <source>
        <strain evidence="4">CBS 226.32</strain>
    </source>
</reference>
<dbReference type="Proteomes" id="UP000650833">
    <property type="component" value="Unassembled WGS sequence"/>
</dbReference>
<dbReference type="PROSITE" id="PS50105">
    <property type="entry name" value="SAM_DOMAIN"/>
    <property type="match status" value="1"/>
</dbReference>
<dbReference type="SUPFAM" id="SSF47769">
    <property type="entry name" value="SAM/Pointed domain"/>
    <property type="match status" value="1"/>
</dbReference>
<dbReference type="Pfam" id="PF07647">
    <property type="entry name" value="SAM_2"/>
    <property type="match status" value="1"/>
</dbReference>
<accession>A0A8H7QJ17</accession>
<feature type="compositionally biased region" description="Low complexity" evidence="1">
    <location>
        <begin position="402"/>
        <end position="412"/>
    </location>
</feature>
<protein>
    <submittedName>
        <fullName evidence="4">Uncharacterized protein</fullName>
    </submittedName>
</protein>
<dbReference type="CDD" id="cd01786">
    <property type="entry name" value="RA_STE50"/>
    <property type="match status" value="1"/>
</dbReference>
<dbReference type="OrthoDB" id="8883818at2759"/>
<dbReference type="SMART" id="SM00454">
    <property type="entry name" value="SAM"/>
    <property type="match status" value="1"/>
</dbReference>
<dbReference type="InterPro" id="IPR000159">
    <property type="entry name" value="RA_dom"/>
</dbReference>
<dbReference type="GO" id="GO:0007165">
    <property type="term" value="P:signal transduction"/>
    <property type="evidence" value="ECO:0007669"/>
    <property type="project" value="InterPro"/>
</dbReference>
<dbReference type="Gene3D" id="1.10.150.50">
    <property type="entry name" value="Transcription Factor, Ets-1"/>
    <property type="match status" value="1"/>
</dbReference>
<feature type="domain" description="SAM" evidence="2">
    <location>
        <begin position="7"/>
        <end position="70"/>
    </location>
</feature>
<feature type="compositionally biased region" description="Low complexity" evidence="1">
    <location>
        <begin position="337"/>
        <end position="357"/>
    </location>
</feature>
<dbReference type="InterPro" id="IPR013761">
    <property type="entry name" value="SAM/pointed_sf"/>
</dbReference>
<organism evidence="4 5">
    <name type="scientific">Mucor plumbeus</name>
    <dbReference type="NCBI Taxonomy" id="97098"/>
    <lineage>
        <taxon>Eukaryota</taxon>
        <taxon>Fungi</taxon>
        <taxon>Fungi incertae sedis</taxon>
        <taxon>Mucoromycota</taxon>
        <taxon>Mucoromycotina</taxon>
        <taxon>Mucoromycetes</taxon>
        <taxon>Mucorales</taxon>
        <taxon>Mucorineae</taxon>
        <taxon>Mucoraceae</taxon>
        <taxon>Mucor</taxon>
    </lineage>
</organism>
<dbReference type="Gene3D" id="3.10.20.90">
    <property type="entry name" value="Phosphatidylinositol 3-kinase Catalytic Subunit, Chain A, domain 1"/>
    <property type="match status" value="1"/>
</dbReference>
<feature type="region of interest" description="Disordered" evidence="1">
    <location>
        <begin position="377"/>
        <end position="412"/>
    </location>
</feature>
<dbReference type="AlphaFoldDB" id="A0A8H7QJ17"/>
<name>A0A8H7QJ17_9FUNG</name>
<dbReference type="InterPro" id="IPR029071">
    <property type="entry name" value="Ubiquitin-like_domsf"/>
</dbReference>
<dbReference type="PANTHER" id="PTHR12573">
    <property type="entry name" value="AT09986P-RELATED"/>
    <property type="match status" value="1"/>
</dbReference>
<keyword evidence="5" id="KW-1185">Reference proteome</keyword>
<feature type="domain" description="Ras-associating" evidence="3">
    <location>
        <begin position="205"/>
        <end position="303"/>
    </location>
</feature>
<dbReference type="SUPFAM" id="SSF54236">
    <property type="entry name" value="Ubiquitin-like"/>
    <property type="match status" value="1"/>
</dbReference>
<feature type="compositionally biased region" description="Polar residues" evidence="1">
    <location>
        <begin position="167"/>
        <end position="181"/>
    </location>
</feature>
<evidence type="ECO:0000259" key="2">
    <source>
        <dbReference type="PROSITE" id="PS50105"/>
    </source>
</evidence>
<feature type="region of interest" description="Disordered" evidence="1">
    <location>
        <begin position="306"/>
        <end position="362"/>
    </location>
</feature>
<evidence type="ECO:0000313" key="4">
    <source>
        <dbReference type="EMBL" id="KAG2193428.1"/>
    </source>
</evidence>
<feature type="compositionally biased region" description="Low complexity" evidence="1">
    <location>
        <begin position="153"/>
        <end position="164"/>
    </location>
</feature>
<gene>
    <name evidence="4" type="ORF">INT46_007957</name>
</gene>
<dbReference type="Pfam" id="PF00788">
    <property type="entry name" value="RA"/>
    <property type="match status" value="1"/>
</dbReference>
<dbReference type="PANTHER" id="PTHR12573:SF4">
    <property type="entry name" value="AT09986P-RELATED"/>
    <property type="match status" value="1"/>
</dbReference>
<sequence>MEHVLMWDENKVTKWMSSIGYSSFEKQFREQGITGDVLVNLDHESLRDLSILTVGHRMDLLKNIYQLKMHYRVPVNEWDYIPPSVLYETDWLGQNGMADYRKIEAAFQERDARIKRLTEDLQRVSHDMTILKEEIGQILKLKDKKSLQNDNNSSIKSSTSTKVSYPHHNTNTKHVNSPTKINNNDYYHNNMSTDEKLTPNVMINDGGAIKVYGDKISKIEHEPESSKNVRLLLDDPTSKVITSALRKYNVVSDWKQYALWIQYGPPDNMQERALGYDERPLRISQKLKEAKQNPVFVLKHVKDNKPFIPPNYSHPRPAPPKPHDKSYNNKSTISPLNTNNNTTAVSSSSTTTTTATTPPITSGRVGFEVVIPVMSSSISTPTTSSSSSSLINAKRSPPPPQQQQQQQQQQLQPQHYNNELGLDNAIVNAIFSINNDISQNP</sequence>
<dbReference type="PROSITE" id="PS50200">
    <property type="entry name" value="RA"/>
    <property type="match status" value="1"/>
</dbReference>
<dbReference type="InterPro" id="IPR001660">
    <property type="entry name" value="SAM"/>
</dbReference>